<dbReference type="InterPro" id="IPR001283">
    <property type="entry name" value="CRISP-related"/>
</dbReference>
<dbReference type="AlphaFoldDB" id="A0A8T0AVS8"/>
<evidence type="ECO:0000313" key="4">
    <source>
        <dbReference type="Proteomes" id="UP000606274"/>
    </source>
</evidence>
<feature type="signal peptide" evidence="1">
    <location>
        <begin position="1"/>
        <end position="21"/>
    </location>
</feature>
<dbReference type="Pfam" id="PF00188">
    <property type="entry name" value="CAP"/>
    <property type="match status" value="1"/>
</dbReference>
<dbReference type="PROSITE" id="PS01009">
    <property type="entry name" value="CRISP_1"/>
    <property type="match status" value="1"/>
</dbReference>
<feature type="domain" description="SCP" evidence="2">
    <location>
        <begin position="26"/>
        <end position="167"/>
    </location>
</feature>
<dbReference type="Gene3D" id="3.40.33.10">
    <property type="entry name" value="CAP"/>
    <property type="match status" value="1"/>
</dbReference>
<dbReference type="Proteomes" id="UP000606274">
    <property type="component" value="Unassembled WGS sequence"/>
</dbReference>
<dbReference type="PANTHER" id="PTHR10334">
    <property type="entry name" value="CYSTEINE-RICH SECRETORY PROTEIN-RELATED"/>
    <property type="match status" value="1"/>
</dbReference>
<keyword evidence="4" id="KW-1185">Reference proteome</keyword>
<dbReference type="OrthoDB" id="337038at2759"/>
<gene>
    <name evidence="3" type="ORF">HF521_006386</name>
</gene>
<dbReference type="InterPro" id="IPR035940">
    <property type="entry name" value="CAP_sf"/>
</dbReference>
<reference evidence="3" key="1">
    <citation type="submission" date="2020-08" db="EMBL/GenBank/DDBJ databases">
        <title>Chromosome-level assembly of Southern catfish (Silurus meridionalis) provides insights into visual adaptation to the nocturnal and benthic lifestyles.</title>
        <authorList>
            <person name="Zhang Y."/>
            <person name="Wang D."/>
            <person name="Peng Z."/>
        </authorList>
    </citation>
    <scope>NUCLEOTIDE SEQUENCE</scope>
    <source>
        <strain evidence="3">SWU-2019-XX</strain>
        <tissue evidence="3">Muscle</tissue>
    </source>
</reference>
<proteinExistence type="predicted"/>
<dbReference type="InterPro" id="IPR014044">
    <property type="entry name" value="CAP_dom"/>
</dbReference>
<dbReference type="GO" id="GO:0005576">
    <property type="term" value="C:extracellular region"/>
    <property type="evidence" value="ECO:0007669"/>
    <property type="project" value="InterPro"/>
</dbReference>
<evidence type="ECO:0000256" key="1">
    <source>
        <dbReference type="SAM" id="SignalP"/>
    </source>
</evidence>
<keyword evidence="1" id="KW-0732">Signal</keyword>
<dbReference type="PROSITE" id="PS01010">
    <property type="entry name" value="CRISP_2"/>
    <property type="match status" value="1"/>
</dbReference>
<feature type="chain" id="PRO_5035872472" description="SCP domain-containing protein" evidence="1">
    <location>
        <begin position="22"/>
        <end position="257"/>
    </location>
</feature>
<dbReference type="InterPro" id="IPR018244">
    <property type="entry name" value="Allrgn_V5/Tpx1_CS"/>
</dbReference>
<protein>
    <recommendedName>
        <fullName evidence="2">SCP domain-containing protein</fullName>
    </recommendedName>
</protein>
<dbReference type="EMBL" id="JABFDY010000016">
    <property type="protein sequence ID" value="KAF7696292.1"/>
    <property type="molecule type" value="Genomic_DNA"/>
</dbReference>
<accession>A0A8T0AVS8</accession>
<dbReference type="PRINTS" id="PR00837">
    <property type="entry name" value="V5TPXLIKE"/>
</dbReference>
<dbReference type="SMART" id="SM00198">
    <property type="entry name" value="SCP"/>
    <property type="match status" value="1"/>
</dbReference>
<evidence type="ECO:0000313" key="3">
    <source>
        <dbReference type="EMBL" id="KAF7696292.1"/>
    </source>
</evidence>
<comment type="caution">
    <text evidence="3">The sequence shown here is derived from an EMBL/GenBank/DDBJ whole genome shotgun (WGS) entry which is preliminary data.</text>
</comment>
<organism evidence="3 4">
    <name type="scientific">Silurus meridionalis</name>
    <name type="common">Southern catfish</name>
    <name type="synonym">Silurus soldatovi meridionalis</name>
    <dbReference type="NCBI Taxonomy" id="175797"/>
    <lineage>
        <taxon>Eukaryota</taxon>
        <taxon>Metazoa</taxon>
        <taxon>Chordata</taxon>
        <taxon>Craniata</taxon>
        <taxon>Vertebrata</taxon>
        <taxon>Euteleostomi</taxon>
        <taxon>Actinopterygii</taxon>
        <taxon>Neopterygii</taxon>
        <taxon>Teleostei</taxon>
        <taxon>Ostariophysi</taxon>
        <taxon>Siluriformes</taxon>
        <taxon>Siluridae</taxon>
        <taxon>Silurus</taxon>
    </lineage>
</organism>
<sequence length="257" mass="28890">MIWKTALHYARFWLFLALVSSQLTEEQKEQILDLHNQYRSMVIPEAADMQHMTWDDALSLVAEDYAAKCIWDHNPEVIDDYGENLFLTTGKLNVSKSIASWFDEHNNYDYDTNTCRSGMCGHYTQLVWAGSRIVGCASHFCPTVQKIAYRNATILVCNYDPAGNVKEELPYEKGPPCSKCPTGMDDCIKNACAEIKSTTEEPLTGWTTDTWTTDTWTTDTWTTDTLTSDATIVLSSGYSDLAGSLLLLAALILSFLF</sequence>
<name>A0A8T0AVS8_SILME</name>
<dbReference type="SUPFAM" id="SSF55797">
    <property type="entry name" value="PR-1-like"/>
    <property type="match status" value="1"/>
</dbReference>
<evidence type="ECO:0000259" key="2">
    <source>
        <dbReference type="SMART" id="SM00198"/>
    </source>
</evidence>